<reference evidence="2 3" key="1">
    <citation type="submission" date="2018-10" db="EMBL/GenBank/DDBJ databases">
        <authorList>
            <person name="Ekblom R."/>
            <person name="Jareborg N."/>
        </authorList>
    </citation>
    <scope>NUCLEOTIDE SEQUENCE [LARGE SCALE GENOMIC DNA]</scope>
    <source>
        <tissue evidence="2">Muscle</tissue>
    </source>
</reference>
<comment type="caution">
    <text evidence="2">The sequence shown here is derived from an EMBL/GenBank/DDBJ whole genome shotgun (WGS) entry which is preliminary data.</text>
</comment>
<dbReference type="GO" id="GO:0005634">
    <property type="term" value="C:nucleus"/>
    <property type="evidence" value="ECO:0007669"/>
    <property type="project" value="InterPro"/>
</dbReference>
<gene>
    <name evidence="2" type="ORF">BN2614_LOCUS1</name>
</gene>
<feature type="domain" description="RFX1 transcription activation region" evidence="1">
    <location>
        <begin position="5"/>
        <end position="163"/>
    </location>
</feature>
<dbReference type="GO" id="GO:0006355">
    <property type="term" value="P:regulation of DNA-templated transcription"/>
    <property type="evidence" value="ECO:0007669"/>
    <property type="project" value="InterPro"/>
</dbReference>
<dbReference type="Pfam" id="PF04589">
    <property type="entry name" value="RFX1_trans_act"/>
    <property type="match status" value="1"/>
</dbReference>
<dbReference type="InterPro" id="IPR007668">
    <property type="entry name" value="RFX1_trans_act"/>
</dbReference>
<dbReference type="GO" id="GO:0003677">
    <property type="term" value="F:DNA binding"/>
    <property type="evidence" value="ECO:0007669"/>
    <property type="project" value="InterPro"/>
</dbReference>
<accession>A0A9X9LK13</accession>
<keyword evidence="3" id="KW-1185">Reference proteome</keyword>
<sequence>MQNAEGGSDSPASVTLCPSAAAQAPVAQPVPASPQRVLVQAAGSAPKGAQMQPISLPRVQQVPQQIVRHRPRKLTIFHPFRTPAFGVQASTSIEHWGTEVDTQTEKPRFRTQGTWNSLGKQAQRPQTSAMTQEVLLVQPLQHVYPPQVQYVEGGDAVYTNGALYVGLPTPHRQAWATSRTFLHDSPHLFPFGPVCAGTSPPPLGDVGPGTTVLGQESPVEISEITGFDGSHFQKRQAFHKTKQNTPQSSL</sequence>
<dbReference type="EMBL" id="CYRY02005767">
    <property type="protein sequence ID" value="VCW70223.1"/>
    <property type="molecule type" value="Genomic_DNA"/>
</dbReference>
<organism evidence="2 3">
    <name type="scientific">Gulo gulo</name>
    <name type="common">Wolverine</name>
    <name type="synonym">Gluton</name>
    <dbReference type="NCBI Taxonomy" id="48420"/>
    <lineage>
        <taxon>Eukaryota</taxon>
        <taxon>Metazoa</taxon>
        <taxon>Chordata</taxon>
        <taxon>Craniata</taxon>
        <taxon>Vertebrata</taxon>
        <taxon>Euteleostomi</taxon>
        <taxon>Mammalia</taxon>
        <taxon>Eutheria</taxon>
        <taxon>Laurasiatheria</taxon>
        <taxon>Carnivora</taxon>
        <taxon>Caniformia</taxon>
        <taxon>Musteloidea</taxon>
        <taxon>Mustelidae</taxon>
        <taxon>Guloninae</taxon>
        <taxon>Gulo</taxon>
    </lineage>
</organism>
<evidence type="ECO:0000313" key="2">
    <source>
        <dbReference type="EMBL" id="VCW70223.1"/>
    </source>
</evidence>
<name>A0A9X9LK13_GULGU</name>
<evidence type="ECO:0000259" key="1">
    <source>
        <dbReference type="Pfam" id="PF04589"/>
    </source>
</evidence>
<dbReference type="Proteomes" id="UP000269945">
    <property type="component" value="Unassembled WGS sequence"/>
</dbReference>
<dbReference type="AlphaFoldDB" id="A0A9X9LK13"/>
<evidence type="ECO:0000313" key="3">
    <source>
        <dbReference type="Proteomes" id="UP000269945"/>
    </source>
</evidence>
<proteinExistence type="predicted"/>
<protein>
    <recommendedName>
        <fullName evidence="1">RFX1 transcription activation region domain-containing protein</fullName>
    </recommendedName>
</protein>